<reference evidence="1" key="1">
    <citation type="submission" date="2019-12" db="EMBL/GenBank/DDBJ databases">
        <authorList>
            <person name="Cremers G."/>
        </authorList>
    </citation>
    <scope>NUCLEOTIDE SEQUENCE</scope>
    <source>
        <strain evidence="1">Mbul1</strain>
    </source>
</reference>
<proteinExistence type="predicted"/>
<name>A0A679IQ10_9HYPH</name>
<dbReference type="AlphaFoldDB" id="A0A679IQ10"/>
<protein>
    <recommendedName>
        <fullName evidence="2">Histidine kinase</fullName>
    </recommendedName>
</protein>
<dbReference type="EMBL" id="LR743504">
    <property type="protein sequence ID" value="CAA2101290.1"/>
    <property type="molecule type" value="Genomic_DNA"/>
</dbReference>
<gene>
    <name evidence="1" type="ORF">MBUL_01102</name>
</gene>
<accession>A0A679IQ10</accession>
<organism evidence="1">
    <name type="scientific">Methylobacterium bullatum</name>
    <dbReference type="NCBI Taxonomy" id="570505"/>
    <lineage>
        <taxon>Bacteria</taxon>
        <taxon>Pseudomonadati</taxon>
        <taxon>Pseudomonadota</taxon>
        <taxon>Alphaproteobacteria</taxon>
        <taxon>Hyphomicrobiales</taxon>
        <taxon>Methylobacteriaceae</taxon>
        <taxon>Methylobacterium</taxon>
    </lineage>
</organism>
<sequence length="50" mass="5348">MPTLFRFLATLAILGGLVFAGMFALATFVQPTPREMSVSIPSAKLQPPGR</sequence>
<evidence type="ECO:0008006" key="2">
    <source>
        <dbReference type="Google" id="ProtNLM"/>
    </source>
</evidence>
<evidence type="ECO:0000313" key="1">
    <source>
        <dbReference type="EMBL" id="CAA2101290.1"/>
    </source>
</evidence>